<dbReference type="InterPro" id="IPR025887">
    <property type="entry name" value="Glyco_hydro_31_N_dom"/>
</dbReference>
<dbReference type="InterPro" id="IPR017853">
    <property type="entry name" value="GH"/>
</dbReference>
<dbReference type="Gene3D" id="2.60.40.1760">
    <property type="entry name" value="glycosyl hydrolase (family 31)"/>
    <property type="match status" value="1"/>
</dbReference>
<dbReference type="GO" id="GO:0004553">
    <property type="term" value="F:hydrolase activity, hydrolyzing O-glycosyl compounds"/>
    <property type="evidence" value="ECO:0007669"/>
    <property type="project" value="InterPro"/>
</dbReference>
<proteinExistence type="inferred from homology"/>
<comment type="caution">
    <text evidence="8">The sequence shown here is derived from an EMBL/GenBank/DDBJ whole genome shotgun (WGS) entry which is preliminary data.</text>
</comment>
<dbReference type="GO" id="GO:0030246">
    <property type="term" value="F:carbohydrate binding"/>
    <property type="evidence" value="ECO:0007669"/>
    <property type="project" value="InterPro"/>
</dbReference>
<dbReference type="Gene3D" id="3.20.20.80">
    <property type="entry name" value="Glycosidases"/>
    <property type="match status" value="2"/>
</dbReference>
<dbReference type="CDD" id="cd14752">
    <property type="entry name" value="GH31_N"/>
    <property type="match status" value="1"/>
</dbReference>
<name>A0A931G1H2_9ACTN</name>
<evidence type="ECO:0000313" key="9">
    <source>
        <dbReference type="Proteomes" id="UP000598146"/>
    </source>
</evidence>
<dbReference type="InterPro" id="IPR011013">
    <property type="entry name" value="Gal_mutarotase_sf_dom"/>
</dbReference>
<evidence type="ECO:0000259" key="7">
    <source>
        <dbReference type="Pfam" id="PF21365"/>
    </source>
</evidence>
<dbReference type="InterPro" id="IPR030458">
    <property type="entry name" value="Glyco_hydro_31_AS"/>
</dbReference>
<evidence type="ECO:0000256" key="3">
    <source>
        <dbReference type="ARBA" id="ARBA00023295"/>
    </source>
</evidence>
<sequence length="812" mass="89693">MSPTVERAGVSDAQYFRNFTRVDSVEKTAQGLSAELHGERLRVDVVRADVVRFAISRGGVFDEYPSHAVCVDPLAAAVPFTVEETTGDDGRVVRLRTSGLVVTVGMAPFRLDVHRPDGSPVAVGADGAYAILNDAFVIRRRCRGADAIYGLGEKTGPLNRRGRDYSLWNVDVLDPRASGEFAAARAQTDPRADPTSTEFDPYYVSIPFFYHLDAASGTMAGSFVDNPYRARYDFSGPEQYSIRFDGGQYVEYVFAGPRMPDILAAYTWLTGRIAIPPVWSLGYQQCRWFAYRQADVEALAHRHRQEQIPCDGLWLDIEHMDGYRVFTWDPQRFPDPAAMLSRLADAGYRLVTIVDPGIKHDPGYRVFDEAVEADLLCRTEGGGVFVGQVWPGDTAFPDFTLPETRTWWGQLTAEQVRSGVSGIWNDMNEPATGAIDPQAMLFGRGRHSHARFHNQYALLMAMATVEGMRTAAPDRRPFVLSRAGSPGIQRYAANWMGDNLSRWDHLAMSMPMAAGLGLSGQAFVGADVGGFMGDTNPELFLRWMQYGVLTPFCRNHSAIQHVDQYAWSFGPVMANLVREAVRLRYRLIPYLYAAFVEASRTGAPVQRPLVFDHQDDPLARDVDDEYLFGPDLLVAPVLAAGMTDRRVYLPAGTWVDWYDGTVLSGPGFVTAATPMDRIPLYARGGAVIPMWPHAPEHADGYQPRSTELHVVVPAGDGTHTSVLVEDDGTTIAAEGGAVRRTVFTLTRTGRVVTVHARTSGDGYPEFVREAFVLVIRGAHPHEVRVDGVDHRVTGARVRFTNHGGDFDATFTV</sequence>
<reference evidence="8" key="1">
    <citation type="submission" date="2020-11" db="EMBL/GenBank/DDBJ databases">
        <title>Isolation and identification of active actinomycetes.</title>
        <authorList>
            <person name="Sun X."/>
        </authorList>
    </citation>
    <scope>NUCLEOTIDE SEQUENCE</scope>
    <source>
        <strain evidence="8">NEAU-A11</strain>
    </source>
</reference>
<dbReference type="PANTHER" id="PTHR22762:SF166">
    <property type="entry name" value="ALPHA-GLUCOSIDASE"/>
    <property type="match status" value="1"/>
</dbReference>
<dbReference type="SUPFAM" id="SSF51011">
    <property type="entry name" value="Glycosyl hydrolase domain"/>
    <property type="match status" value="1"/>
</dbReference>
<dbReference type="InterPro" id="IPR013780">
    <property type="entry name" value="Glyco_hydro_b"/>
</dbReference>
<dbReference type="InterPro" id="IPR048395">
    <property type="entry name" value="Glyco_hydro_31_C"/>
</dbReference>
<keyword evidence="9" id="KW-1185">Reference proteome</keyword>
<evidence type="ECO:0000259" key="5">
    <source>
        <dbReference type="Pfam" id="PF01055"/>
    </source>
</evidence>
<dbReference type="CDD" id="cd06604">
    <property type="entry name" value="GH31_glucosidase_II_MalA"/>
    <property type="match status" value="1"/>
</dbReference>
<dbReference type="GO" id="GO:0005975">
    <property type="term" value="P:carbohydrate metabolic process"/>
    <property type="evidence" value="ECO:0007669"/>
    <property type="project" value="InterPro"/>
</dbReference>
<evidence type="ECO:0000256" key="4">
    <source>
        <dbReference type="RuleBase" id="RU361185"/>
    </source>
</evidence>
<keyword evidence="3 4" id="KW-0326">Glycosidase</keyword>
<dbReference type="Pfam" id="PF13802">
    <property type="entry name" value="Gal_mutarotas_2"/>
    <property type="match status" value="1"/>
</dbReference>
<feature type="domain" description="Glycoside hydrolase family 31 N-terminal" evidence="6">
    <location>
        <begin position="41"/>
        <end position="233"/>
    </location>
</feature>
<evidence type="ECO:0000256" key="1">
    <source>
        <dbReference type="ARBA" id="ARBA00007806"/>
    </source>
</evidence>
<gene>
    <name evidence="8" type="ORF">I4J89_36765</name>
</gene>
<feature type="domain" description="Glycosyl hydrolase family 31 C-terminal" evidence="7">
    <location>
        <begin position="602"/>
        <end position="688"/>
    </location>
</feature>
<accession>A0A931G1H2</accession>
<dbReference type="PROSITE" id="PS00129">
    <property type="entry name" value="GLYCOSYL_HYDROL_F31_1"/>
    <property type="match status" value="1"/>
</dbReference>
<protein>
    <submittedName>
        <fullName evidence="8">DUF4968 domain-containing protein</fullName>
    </submittedName>
</protein>
<evidence type="ECO:0000259" key="6">
    <source>
        <dbReference type="Pfam" id="PF13802"/>
    </source>
</evidence>
<dbReference type="Pfam" id="PF01055">
    <property type="entry name" value="Glyco_hydro_31_2nd"/>
    <property type="match status" value="1"/>
</dbReference>
<dbReference type="EMBL" id="JADQTO010000024">
    <property type="protein sequence ID" value="MBG0567015.1"/>
    <property type="molecule type" value="Genomic_DNA"/>
</dbReference>
<keyword evidence="2 4" id="KW-0378">Hydrolase</keyword>
<dbReference type="SUPFAM" id="SSF74650">
    <property type="entry name" value="Galactose mutarotase-like"/>
    <property type="match status" value="1"/>
</dbReference>
<dbReference type="Proteomes" id="UP000598146">
    <property type="component" value="Unassembled WGS sequence"/>
</dbReference>
<dbReference type="InterPro" id="IPR000322">
    <property type="entry name" value="Glyco_hydro_31_TIM"/>
</dbReference>
<comment type="similarity">
    <text evidence="1 4">Belongs to the glycosyl hydrolase 31 family.</text>
</comment>
<dbReference type="PANTHER" id="PTHR22762">
    <property type="entry name" value="ALPHA-GLUCOSIDASE"/>
    <property type="match status" value="1"/>
</dbReference>
<organism evidence="8 9">
    <name type="scientific">Actinoplanes aureus</name>
    <dbReference type="NCBI Taxonomy" id="2792083"/>
    <lineage>
        <taxon>Bacteria</taxon>
        <taxon>Bacillati</taxon>
        <taxon>Actinomycetota</taxon>
        <taxon>Actinomycetes</taxon>
        <taxon>Micromonosporales</taxon>
        <taxon>Micromonosporaceae</taxon>
        <taxon>Actinoplanes</taxon>
    </lineage>
</organism>
<evidence type="ECO:0000313" key="8">
    <source>
        <dbReference type="EMBL" id="MBG0567015.1"/>
    </source>
</evidence>
<dbReference type="Pfam" id="PF21365">
    <property type="entry name" value="Glyco_hydro_31_3rd"/>
    <property type="match status" value="1"/>
</dbReference>
<dbReference type="SUPFAM" id="SSF51445">
    <property type="entry name" value="(Trans)glycosidases"/>
    <property type="match status" value="1"/>
</dbReference>
<feature type="domain" description="Glycoside hydrolase family 31 TIM barrel" evidence="5">
    <location>
        <begin position="274"/>
        <end position="593"/>
    </location>
</feature>
<dbReference type="AlphaFoldDB" id="A0A931G1H2"/>
<dbReference type="Gene3D" id="2.60.40.1180">
    <property type="entry name" value="Golgi alpha-mannosidase II"/>
    <property type="match status" value="2"/>
</dbReference>
<evidence type="ECO:0000256" key="2">
    <source>
        <dbReference type="ARBA" id="ARBA00022801"/>
    </source>
</evidence>